<dbReference type="EMBL" id="CP002256">
    <property type="protein sequence ID" value="ADQ44488.1"/>
    <property type="molecule type" value="Genomic_DNA"/>
</dbReference>
<accession>A0A9N7BD28</accession>
<keyword evidence="1" id="KW-0812">Transmembrane</keyword>
<gene>
    <name evidence="2" type="ORF">Bbu297_K05</name>
</gene>
<keyword evidence="2" id="KW-0614">Plasmid</keyword>
<sequence>MKFMNNKIGNYQVLKSYLKYTIQKQMEIDEIISNLREFGSPYIYKSNVGKNIFFVIKQFMGLFLVIDFGTMIGILGIYFSIFAPFYLNFLDIFN</sequence>
<keyword evidence="1" id="KW-1133">Transmembrane helix</keyword>
<reference evidence="2" key="1">
    <citation type="journal article" date="2011" name="J. Bacteriol.">
        <title>Whole-genome sequences of thirteen isolates of Borrelia burgdorferi.</title>
        <authorList>
            <person name="Schutzer S.E."/>
            <person name="Fraser-Liggett C.M."/>
            <person name="Casjens S.R."/>
            <person name="Qiu W.G."/>
            <person name="Dunn J.J."/>
            <person name="Mongodin E.F."/>
            <person name="Luft B.J."/>
        </authorList>
    </citation>
    <scope>NUCLEOTIDE SEQUENCE [LARGE SCALE GENOMIC DNA]</scope>
    <source>
        <strain evidence="2">297</strain>
    </source>
</reference>
<evidence type="ECO:0000313" key="2">
    <source>
        <dbReference type="EMBL" id="ADQ44488.1"/>
    </source>
</evidence>
<organism evidence="2">
    <name type="scientific">Borreliella burgdorferi 297</name>
    <dbReference type="NCBI Taxonomy" id="521009"/>
    <lineage>
        <taxon>Bacteria</taxon>
        <taxon>Pseudomonadati</taxon>
        <taxon>Spirochaetota</taxon>
        <taxon>Spirochaetia</taxon>
        <taxon>Spirochaetales</taxon>
        <taxon>Borreliaceae</taxon>
        <taxon>Borreliella</taxon>
    </lineage>
</organism>
<geneLocation type="plasmid" evidence="2">
    <name>297_lp36</name>
</geneLocation>
<feature type="transmembrane region" description="Helical" evidence="1">
    <location>
        <begin position="59"/>
        <end position="87"/>
    </location>
</feature>
<proteinExistence type="predicted"/>
<name>A0A9N7BD28_BORBG</name>
<dbReference type="AlphaFoldDB" id="A0A9N7BD28"/>
<evidence type="ECO:0000256" key="1">
    <source>
        <dbReference type="SAM" id="Phobius"/>
    </source>
</evidence>
<keyword evidence="1" id="KW-0472">Membrane</keyword>
<protein>
    <submittedName>
        <fullName evidence="2">Uncharacterized protein</fullName>
    </submittedName>
</protein>